<keyword evidence="2" id="KW-1185">Reference proteome</keyword>
<dbReference type="OrthoDB" id="7526289at2759"/>
<reference evidence="1 2" key="1">
    <citation type="submission" date="2015-04" db="EMBL/GenBank/DDBJ databases">
        <title>Lasius niger genome sequencing.</title>
        <authorList>
            <person name="Konorov E.A."/>
            <person name="Nikitin M.A."/>
            <person name="Kirill M.V."/>
            <person name="Chang P."/>
        </authorList>
    </citation>
    <scope>NUCLEOTIDE SEQUENCE [LARGE SCALE GENOMIC DNA]</scope>
    <source>
        <tissue evidence="1">Whole</tissue>
    </source>
</reference>
<dbReference type="PANTHER" id="PTHR45913">
    <property type="entry name" value="EPM2A-INTERACTING PROTEIN 1"/>
    <property type="match status" value="1"/>
</dbReference>
<dbReference type="Proteomes" id="UP000036403">
    <property type="component" value="Unassembled WGS sequence"/>
</dbReference>
<dbReference type="AlphaFoldDB" id="A0A0J7JVG9"/>
<gene>
    <name evidence="1" type="ORF">RF55_23739</name>
</gene>
<accession>A0A0J7JVG9</accession>
<dbReference type="PANTHER" id="PTHR45913:SF22">
    <property type="entry name" value="SCAN BOX DOMAIN-CONTAINING PROTEIN"/>
    <property type="match status" value="1"/>
</dbReference>
<dbReference type="STRING" id="67767.A0A0J7JVG9"/>
<dbReference type="PaxDb" id="67767-A0A0J7JVG9"/>
<protein>
    <submittedName>
        <fullName evidence="1">Scan domain-containing protein 3-like protein</fullName>
    </submittedName>
</protein>
<proteinExistence type="predicted"/>
<dbReference type="EMBL" id="LBMM01027182">
    <property type="protein sequence ID" value="KMQ82228.1"/>
    <property type="molecule type" value="Genomic_DNA"/>
</dbReference>
<feature type="non-terminal residue" evidence="1">
    <location>
        <position position="1"/>
    </location>
</feature>
<evidence type="ECO:0000313" key="2">
    <source>
        <dbReference type="Proteomes" id="UP000036403"/>
    </source>
</evidence>
<comment type="caution">
    <text evidence="1">The sequence shown here is derived from an EMBL/GenBank/DDBJ whole genome shotgun (WGS) entry which is preliminary data.</text>
</comment>
<organism evidence="1 2">
    <name type="scientific">Lasius niger</name>
    <name type="common">Black garden ant</name>
    <dbReference type="NCBI Taxonomy" id="67767"/>
    <lineage>
        <taxon>Eukaryota</taxon>
        <taxon>Metazoa</taxon>
        <taxon>Ecdysozoa</taxon>
        <taxon>Arthropoda</taxon>
        <taxon>Hexapoda</taxon>
        <taxon>Insecta</taxon>
        <taxon>Pterygota</taxon>
        <taxon>Neoptera</taxon>
        <taxon>Endopterygota</taxon>
        <taxon>Hymenoptera</taxon>
        <taxon>Apocrita</taxon>
        <taxon>Aculeata</taxon>
        <taxon>Formicoidea</taxon>
        <taxon>Formicidae</taxon>
        <taxon>Formicinae</taxon>
        <taxon>Lasius</taxon>
        <taxon>Lasius</taxon>
    </lineage>
</organism>
<name>A0A0J7JVG9_LASNI</name>
<evidence type="ECO:0000313" key="1">
    <source>
        <dbReference type="EMBL" id="KMQ82228.1"/>
    </source>
</evidence>
<sequence length="307" mass="34595">IGETLVLPATKKIVEIMLGEGPSNKISQSVPLSNNTVSRQIDEMATDVESKLINLLKKSKFALQIDESTVSDNKAILLAYVRFINEQKEITEEMLFARSLITDTKGSSIFKVVQDYFEEKEIPLTNVSACATDGAPAMSGRHAGFLAHLKKEVPEVITIHCVIHRQHLAAKKLSGVLHETLQLVITGVNKIKANSLNDRLFRQLCHENDEEFERLLLHTAVRWLSKGNCLRRFCELFDTVTEFLDTSDPVLSENLKQRKLELAYLADIFAKMNEVNIRLQGNKMNLIKAKGIISSFIAKFDIYKIPI</sequence>